<evidence type="ECO:0000313" key="4">
    <source>
        <dbReference type="Proteomes" id="UP000305921"/>
    </source>
</evidence>
<accession>A0A5R9DSC5</accession>
<feature type="region of interest" description="Disordered" evidence="1">
    <location>
        <begin position="267"/>
        <end position="288"/>
    </location>
</feature>
<evidence type="ECO:0000256" key="2">
    <source>
        <dbReference type="SAM" id="Phobius"/>
    </source>
</evidence>
<keyword evidence="4" id="KW-1185">Reference proteome</keyword>
<gene>
    <name evidence="3" type="ORF">FEF34_40370</name>
</gene>
<dbReference type="OrthoDB" id="3817052at2"/>
<evidence type="ECO:0000256" key="1">
    <source>
        <dbReference type="SAM" id="MobiDB-lite"/>
    </source>
</evidence>
<dbReference type="EMBL" id="VAWE01000004">
    <property type="protein sequence ID" value="TLQ38867.1"/>
    <property type="molecule type" value="Genomic_DNA"/>
</dbReference>
<feature type="region of interest" description="Disordered" evidence="1">
    <location>
        <begin position="19"/>
        <end position="89"/>
    </location>
</feature>
<dbReference type="Gene3D" id="3.10.450.540">
    <property type="match status" value="1"/>
</dbReference>
<name>A0A5R9DSC5_9ACTN</name>
<comment type="caution">
    <text evidence="3">The sequence shown here is derived from an EMBL/GenBank/DDBJ whole genome shotgun (WGS) entry which is preliminary data.</text>
</comment>
<keyword evidence="2" id="KW-0472">Membrane</keyword>
<reference evidence="3 4" key="1">
    <citation type="submission" date="2019-05" db="EMBL/GenBank/DDBJ databases">
        <title>Streptomyces marianii sp. nov., a novel marine actinomycete from southern coast of India.</title>
        <authorList>
            <person name="Iniyan A.M."/>
            <person name="Wink J."/>
            <person name="Ramprasad E."/>
            <person name="Ramana C.V."/>
            <person name="Bunk B."/>
            <person name="Sproer C."/>
            <person name="Joseph F.-J.R.S."/>
            <person name="Vincent S.G.P."/>
        </authorList>
    </citation>
    <scope>NUCLEOTIDE SEQUENCE [LARGE SCALE GENOMIC DNA]</scope>
    <source>
        <strain evidence="3 4">ICN19</strain>
    </source>
</reference>
<dbReference type="Pfam" id="PF12642">
    <property type="entry name" value="TpcC"/>
    <property type="match status" value="1"/>
</dbReference>
<sequence>MRGRLRGVVSLGTIARKVMGLPEPSGQSGAAGKPAAGVPQQGEAAPRPVNPWESAGAELRQQTANGKAPAAARPAPTTAASGTPWTPQDERSGAVFVRRLGRGLVWFVLILAAVTGVRAWFIPPKVEAPKAPTVKAEATYPDEEAQLVAARFARAYLGWDEAKKDERAQLLASVLPANSDTTMGWDGNGRQDVLAVQPGAVTESSNDQARVRVDVLIRPVAEAEPAKKGKKATAPAEEPARWIGLDVPVVETSGRVVVTGRPGLVGIPKSGPNAPELPTTKTDPELSTQTESAVDKFFAAYAEGDTDAVTAPGASVPALPAGVEYGGLVSWSADAGSGDSRTGTALVSWSLGGAKVEQVYRVTITRVSSSDAHRWQVDDVRGGSA</sequence>
<keyword evidence="2" id="KW-1133">Transmembrane helix</keyword>
<protein>
    <submittedName>
        <fullName evidence="3">Conjugal transfer protein</fullName>
    </submittedName>
</protein>
<evidence type="ECO:0000313" key="3">
    <source>
        <dbReference type="EMBL" id="TLQ38867.1"/>
    </source>
</evidence>
<organism evidence="3 4">
    <name type="scientific">Streptomyces marianii</name>
    <dbReference type="NCBI Taxonomy" id="1817406"/>
    <lineage>
        <taxon>Bacteria</taxon>
        <taxon>Bacillati</taxon>
        <taxon>Actinomycetota</taxon>
        <taxon>Actinomycetes</taxon>
        <taxon>Kitasatosporales</taxon>
        <taxon>Streptomycetaceae</taxon>
        <taxon>Streptomyces</taxon>
    </lineage>
</organism>
<proteinExistence type="predicted"/>
<dbReference type="CDD" id="cd16386">
    <property type="entry name" value="TcpC_N"/>
    <property type="match status" value="1"/>
</dbReference>
<dbReference type="Proteomes" id="UP000305921">
    <property type="component" value="Unassembled WGS sequence"/>
</dbReference>
<keyword evidence="2" id="KW-0812">Transmembrane</keyword>
<feature type="compositionally biased region" description="Polar residues" evidence="1">
    <location>
        <begin position="279"/>
        <end position="288"/>
    </location>
</feature>
<dbReference type="CDD" id="cd16428">
    <property type="entry name" value="TcpC_C"/>
    <property type="match status" value="1"/>
</dbReference>
<dbReference type="InterPro" id="IPR024735">
    <property type="entry name" value="TcpC"/>
</dbReference>
<feature type="transmembrane region" description="Helical" evidence="2">
    <location>
        <begin position="104"/>
        <end position="122"/>
    </location>
</feature>
<dbReference type="AlphaFoldDB" id="A0A5R9DSC5"/>
<dbReference type="InterPro" id="IPR035628">
    <property type="entry name" value="TcpC_C"/>
</dbReference>
<feature type="compositionally biased region" description="Low complexity" evidence="1">
    <location>
        <begin position="63"/>
        <end position="87"/>
    </location>
</feature>